<evidence type="ECO:0000313" key="2">
    <source>
        <dbReference type="Proteomes" id="UP000230069"/>
    </source>
</evidence>
<dbReference type="Proteomes" id="UP000230069">
    <property type="component" value="Unassembled WGS sequence"/>
</dbReference>
<dbReference type="EMBL" id="KZ305026">
    <property type="protein sequence ID" value="PIA53253.1"/>
    <property type="molecule type" value="Genomic_DNA"/>
</dbReference>
<keyword evidence="2" id="KW-1185">Reference proteome</keyword>
<dbReference type="InParanoid" id="A0A2G5EBW3"/>
<organism evidence="1 2">
    <name type="scientific">Aquilegia coerulea</name>
    <name type="common">Rocky mountain columbine</name>
    <dbReference type="NCBI Taxonomy" id="218851"/>
    <lineage>
        <taxon>Eukaryota</taxon>
        <taxon>Viridiplantae</taxon>
        <taxon>Streptophyta</taxon>
        <taxon>Embryophyta</taxon>
        <taxon>Tracheophyta</taxon>
        <taxon>Spermatophyta</taxon>
        <taxon>Magnoliopsida</taxon>
        <taxon>Ranunculales</taxon>
        <taxon>Ranunculaceae</taxon>
        <taxon>Thalictroideae</taxon>
        <taxon>Aquilegia</taxon>
    </lineage>
</organism>
<proteinExistence type="predicted"/>
<reference evidence="1 2" key="1">
    <citation type="submission" date="2017-09" db="EMBL/GenBank/DDBJ databases">
        <title>WGS assembly of Aquilegia coerulea Goldsmith.</title>
        <authorList>
            <person name="Hodges S."/>
            <person name="Kramer E."/>
            <person name="Nordborg M."/>
            <person name="Tomkins J."/>
            <person name="Borevitz J."/>
            <person name="Derieg N."/>
            <person name="Yan J."/>
            <person name="Mihaltcheva S."/>
            <person name="Hayes R.D."/>
            <person name="Rokhsar D."/>
        </authorList>
    </citation>
    <scope>NUCLEOTIDE SEQUENCE [LARGE SCALE GENOMIC DNA]</scope>
    <source>
        <strain evidence="2">cv. Goldsmith</strain>
    </source>
</reference>
<accession>A0A2G5EBW3</accession>
<evidence type="ECO:0000313" key="1">
    <source>
        <dbReference type="EMBL" id="PIA53253.1"/>
    </source>
</evidence>
<dbReference type="AlphaFoldDB" id="A0A2G5EBW3"/>
<name>A0A2G5EBW3_AQUCA</name>
<protein>
    <submittedName>
        <fullName evidence="1">Uncharacterized protein</fullName>
    </submittedName>
</protein>
<gene>
    <name evidence="1" type="ORF">AQUCO_00900080v1</name>
</gene>
<sequence length="71" mass="8226">MFAVFSTNSPLVVLYLLHEEGHSKEECSGSGRNKESFRLYSPLCWYVFCLWFLKSFLSDLYTLPLPVLVCL</sequence>